<keyword evidence="4 9" id="KW-0547">Nucleotide-binding</keyword>
<protein>
    <recommendedName>
        <fullName evidence="9">CTP synthase</fullName>
        <ecNumber evidence="9">6.3.4.2</ecNumber>
    </recommendedName>
    <alternativeName>
        <fullName evidence="9">Cytidine 5'-triphosphate synthase</fullName>
    </alternativeName>
    <alternativeName>
        <fullName evidence="9">Cytidine triphosphate synthetase</fullName>
        <shortName evidence="9">CTP synthetase</shortName>
        <shortName evidence="9">CTPS</shortName>
    </alternativeName>
    <alternativeName>
        <fullName evidence="9">UTP--ammonia ligase</fullName>
    </alternativeName>
</protein>
<keyword evidence="6 9" id="KW-0315">Glutamine amidotransferase</keyword>
<evidence type="ECO:0000256" key="6">
    <source>
        <dbReference type="ARBA" id="ARBA00022962"/>
    </source>
</evidence>
<dbReference type="PROSITE" id="PS51273">
    <property type="entry name" value="GATASE_TYPE_1"/>
    <property type="match status" value="1"/>
</dbReference>
<feature type="binding site" evidence="9">
    <location>
        <begin position="186"/>
        <end position="191"/>
    </location>
    <ligand>
        <name>CTP</name>
        <dbReference type="ChEBI" id="CHEBI:37563"/>
        <note>allosteric inhibitor</note>
    </ligand>
</feature>
<organism evidence="12 13">
    <name type="scientific">Lysobacter cavernae</name>
    <dbReference type="NCBI Taxonomy" id="1685901"/>
    <lineage>
        <taxon>Bacteria</taxon>
        <taxon>Pseudomonadati</taxon>
        <taxon>Pseudomonadota</taxon>
        <taxon>Gammaproteobacteria</taxon>
        <taxon>Lysobacterales</taxon>
        <taxon>Lysobacteraceae</taxon>
        <taxon>Lysobacter</taxon>
    </lineage>
</organism>
<dbReference type="Pfam" id="PF06418">
    <property type="entry name" value="CTP_synth_N"/>
    <property type="match status" value="1"/>
</dbReference>
<dbReference type="InterPro" id="IPR017456">
    <property type="entry name" value="CTP_synthase_N"/>
</dbReference>
<evidence type="ECO:0000313" key="12">
    <source>
        <dbReference type="EMBL" id="MFC3551097.1"/>
    </source>
</evidence>
<comment type="subunit">
    <text evidence="9">Homotetramer.</text>
</comment>
<feature type="binding site" evidence="9">
    <location>
        <begin position="379"/>
        <end position="382"/>
    </location>
    <ligand>
        <name>L-glutamine</name>
        <dbReference type="ChEBI" id="CHEBI:58359"/>
    </ligand>
</feature>
<dbReference type="NCBIfam" id="NF003792">
    <property type="entry name" value="PRK05380.1"/>
    <property type="match status" value="1"/>
</dbReference>
<dbReference type="PANTHER" id="PTHR11550">
    <property type="entry name" value="CTP SYNTHASE"/>
    <property type="match status" value="1"/>
</dbReference>
<evidence type="ECO:0000256" key="1">
    <source>
        <dbReference type="ARBA" id="ARBA00005171"/>
    </source>
</evidence>
<dbReference type="InterPro" id="IPR017926">
    <property type="entry name" value="GATASE"/>
</dbReference>
<dbReference type="Gene3D" id="3.40.50.880">
    <property type="match status" value="1"/>
</dbReference>
<feature type="binding site" evidence="9">
    <location>
        <position position="71"/>
    </location>
    <ligand>
        <name>ATP</name>
        <dbReference type="ChEBI" id="CHEBI:30616"/>
    </ligand>
</feature>
<comment type="pathway">
    <text evidence="1 9">Pyrimidine metabolism; CTP biosynthesis via de novo pathway; CTP from UDP: step 2/2.</text>
</comment>
<comment type="similarity">
    <text evidence="2 9">Belongs to the CTP synthase family.</text>
</comment>
<comment type="catalytic activity">
    <reaction evidence="9">
        <text>UTP + NH4(+) + ATP = CTP + ADP + phosphate + 2 H(+)</text>
        <dbReference type="Rhea" id="RHEA:16597"/>
        <dbReference type="ChEBI" id="CHEBI:15378"/>
        <dbReference type="ChEBI" id="CHEBI:28938"/>
        <dbReference type="ChEBI" id="CHEBI:30616"/>
        <dbReference type="ChEBI" id="CHEBI:37563"/>
        <dbReference type="ChEBI" id="CHEBI:43474"/>
        <dbReference type="ChEBI" id="CHEBI:46398"/>
        <dbReference type="ChEBI" id="CHEBI:456216"/>
    </reaction>
</comment>
<evidence type="ECO:0000259" key="10">
    <source>
        <dbReference type="Pfam" id="PF00117"/>
    </source>
</evidence>
<dbReference type="InterPro" id="IPR004468">
    <property type="entry name" value="CTP_synthase"/>
</dbReference>
<dbReference type="Pfam" id="PF00117">
    <property type="entry name" value="GATase"/>
    <property type="match status" value="1"/>
</dbReference>
<dbReference type="EMBL" id="JBHRXK010000003">
    <property type="protein sequence ID" value="MFC3551097.1"/>
    <property type="molecule type" value="Genomic_DNA"/>
</dbReference>
<feature type="binding site" evidence="9">
    <location>
        <position position="13"/>
    </location>
    <ligand>
        <name>UTP</name>
        <dbReference type="ChEBI" id="CHEBI:46398"/>
    </ligand>
</feature>
<feature type="region of interest" description="Amidoligase domain" evidence="9">
    <location>
        <begin position="1"/>
        <end position="265"/>
    </location>
</feature>
<evidence type="ECO:0000256" key="5">
    <source>
        <dbReference type="ARBA" id="ARBA00022840"/>
    </source>
</evidence>
<comment type="activity regulation">
    <text evidence="9">Allosterically activated by GTP, when glutamine is the substrate; GTP has no effect on the reaction when ammonia is the substrate. The allosteric effector GTP functions by stabilizing the protein conformation that binds the tetrahedral intermediate(s) formed during glutamine hydrolysis. Inhibited by the product CTP, via allosteric rather than competitive inhibition.</text>
</comment>
<keyword evidence="3 9" id="KW-0436">Ligase</keyword>
<feature type="domain" description="Glutamine amidotransferase" evidence="10">
    <location>
        <begin position="301"/>
        <end position="535"/>
    </location>
</feature>
<feature type="binding site" evidence="9">
    <location>
        <position position="71"/>
    </location>
    <ligand>
        <name>Mg(2+)</name>
        <dbReference type="ChEBI" id="CHEBI:18420"/>
    </ligand>
</feature>
<dbReference type="Proteomes" id="UP001595740">
    <property type="component" value="Unassembled WGS sequence"/>
</dbReference>
<comment type="catalytic activity">
    <reaction evidence="8 9">
        <text>UTP + L-glutamine + ATP + H2O = CTP + L-glutamate + ADP + phosphate + 2 H(+)</text>
        <dbReference type="Rhea" id="RHEA:26426"/>
        <dbReference type="ChEBI" id="CHEBI:15377"/>
        <dbReference type="ChEBI" id="CHEBI:15378"/>
        <dbReference type="ChEBI" id="CHEBI:29985"/>
        <dbReference type="ChEBI" id="CHEBI:30616"/>
        <dbReference type="ChEBI" id="CHEBI:37563"/>
        <dbReference type="ChEBI" id="CHEBI:43474"/>
        <dbReference type="ChEBI" id="CHEBI:46398"/>
        <dbReference type="ChEBI" id="CHEBI:58359"/>
        <dbReference type="ChEBI" id="CHEBI:456216"/>
        <dbReference type="EC" id="6.3.4.2"/>
    </reaction>
</comment>
<feature type="binding site" evidence="9">
    <location>
        <position position="351"/>
    </location>
    <ligand>
        <name>L-glutamine</name>
        <dbReference type="ChEBI" id="CHEBI:58359"/>
    </ligand>
</feature>
<comment type="miscellaneous">
    <text evidence="9">CTPSs have evolved a hybrid strategy for distinguishing between UTP and CTP. The overlapping regions of the product feedback inhibitory and substrate sites recognize a common feature in both compounds, the triphosphate moiety. To differentiate isosteric substrate and product pyrimidine rings, an additional pocket far from the expected kinase/ligase catalytic site, specifically recognizes the cytosine and ribose portions of the product inhibitor.</text>
</comment>
<evidence type="ECO:0000256" key="8">
    <source>
        <dbReference type="ARBA" id="ARBA00047781"/>
    </source>
</evidence>
<accession>A0ABV7RQX3</accession>
<feature type="binding site" evidence="9">
    <location>
        <position position="469"/>
    </location>
    <ligand>
        <name>L-glutamine</name>
        <dbReference type="ChEBI" id="CHEBI:58359"/>
    </ligand>
</feature>
<keyword evidence="13" id="KW-1185">Reference proteome</keyword>
<dbReference type="SUPFAM" id="SSF52317">
    <property type="entry name" value="Class I glutamine amidotransferase-like"/>
    <property type="match status" value="1"/>
</dbReference>
<dbReference type="EC" id="6.3.4.2" evidence="9"/>
<comment type="caution">
    <text evidence="12">The sequence shown here is derived from an EMBL/GenBank/DDBJ whole genome shotgun (WGS) entry which is preliminary data.</text>
</comment>
<comment type="catalytic activity">
    <reaction evidence="9">
        <text>L-glutamine + H2O = L-glutamate + NH4(+)</text>
        <dbReference type="Rhea" id="RHEA:15889"/>
        <dbReference type="ChEBI" id="CHEBI:15377"/>
        <dbReference type="ChEBI" id="CHEBI:28938"/>
        <dbReference type="ChEBI" id="CHEBI:29985"/>
        <dbReference type="ChEBI" id="CHEBI:58359"/>
    </reaction>
</comment>
<evidence type="ECO:0000256" key="4">
    <source>
        <dbReference type="ARBA" id="ARBA00022741"/>
    </source>
</evidence>
<keyword evidence="7 9" id="KW-0665">Pyrimidine biosynthesis</keyword>
<keyword evidence="5 9" id="KW-0067">ATP-binding</keyword>
<feature type="binding site" evidence="9">
    <location>
        <begin position="146"/>
        <end position="148"/>
    </location>
    <ligand>
        <name>CTP</name>
        <dbReference type="ChEBI" id="CHEBI:37563"/>
        <note>allosteric inhibitor</note>
    </ligand>
</feature>
<feature type="binding site" evidence="9">
    <location>
        <position position="139"/>
    </location>
    <ligand>
        <name>Mg(2+)</name>
        <dbReference type="ChEBI" id="CHEBI:18420"/>
    </ligand>
</feature>
<evidence type="ECO:0000256" key="3">
    <source>
        <dbReference type="ARBA" id="ARBA00022598"/>
    </source>
</evidence>
<feature type="binding site" evidence="9">
    <location>
        <position position="402"/>
    </location>
    <ligand>
        <name>L-glutamine</name>
        <dbReference type="ChEBI" id="CHEBI:58359"/>
    </ligand>
</feature>
<dbReference type="Gene3D" id="3.40.50.300">
    <property type="entry name" value="P-loop containing nucleotide triphosphate hydrolases"/>
    <property type="match status" value="1"/>
</dbReference>
<comment type="function">
    <text evidence="9">Catalyzes the ATP-dependent amination of UTP to CTP with either L-glutamine or ammonia as the source of nitrogen. Regulates intracellular CTP levels through interactions with the four ribonucleotide triphosphates.</text>
</comment>
<dbReference type="HAMAP" id="MF_01227">
    <property type="entry name" value="PyrG"/>
    <property type="match status" value="1"/>
</dbReference>
<dbReference type="SUPFAM" id="SSF52540">
    <property type="entry name" value="P-loop containing nucleoside triphosphate hydrolases"/>
    <property type="match status" value="1"/>
</dbReference>
<dbReference type="RefSeq" id="WP_386758846.1">
    <property type="nucleotide sequence ID" value="NZ_JBHRXK010000003.1"/>
</dbReference>
<dbReference type="InterPro" id="IPR029062">
    <property type="entry name" value="Class_I_gatase-like"/>
</dbReference>
<dbReference type="PANTHER" id="PTHR11550:SF0">
    <property type="entry name" value="CTP SYNTHASE-RELATED"/>
    <property type="match status" value="1"/>
</dbReference>
<dbReference type="NCBIfam" id="TIGR00337">
    <property type="entry name" value="PyrG"/>
    <property type="match status" value="1"/>
</dbReference>
<dbReference type="GO" id="GO:0003883">
    <property type="term" value="F:CTP synthase activity"/>
    <property type="evidence" value="ECO:0007669"/>
    <property type="project" value="UniProtKB-EC"/>
</dbReference>
<evidence type="ECO:0000256" key="7">
    <source>
        <dbReference type="ARBA" id="ARBA00022975"/>
    </source>
</evidence>
<comment type="caution">
    <text evidence="9">Lacks conserved residue(s) required for the propagation of feature annotation.</text>
</comment>
<evidence type="ECO:0000256" key="9">
    <source>
        <dbReference type="HAMAP-Rule" id="MF_01227"/>
    </source>
</evidence>
<feature type="binding site" evidence="9">
    <location>
        <position position="13"/>
    </location>
    <ligand>
        <name>CTP</name>
        <dbReference type="ChEBI" id="CHEBI:37563"/>
        <note>allosteric inhibitor</note>
    </ligand>
</feature>
<feature type="binding site" evidence="9">
    <location>
        <position position="240"/>
    </location>
    <ligand>
        <name>ATP</name>
        <dbReference type="ChEBI" id="CHEBI:30616"/>
    </ligand>
</feature>
<dbReference type="InterPro" id="IPR027417">
    <property type="entry name" value="P-loop_NTPase"/>
</dbReference>
<evidence type="ECO:0000313" key="13">
    <source>
        <dbReference type="Proteomes" id="UP001595740"/>
    </source>
</evidence>
<feature type="binding site" evidence="9">
    <location>
        <position position="222"/>
    </location>
    <ligand>
        <name>UTP</name>
        <dbReference type="ChEBI" id="CHEBI:46398"/>
    </ligand>
</feature>
<dbReference type="InterPro" id="IPR033828">
    <property type="entry name" value="GATase1_CTP_Synthase"/>
</dbReference>
<evidence type="ECO:0000256" key="2">
    <source>
        <dbReference type="ARBA" id="ARBA00007533"/>
    </source>
</evidence>
<gene>
    <name evidence="9" type="primary">pyrG</name>
    <name evidence="12" type="ORF">ACFOLC_08695</name>
</gene>
<feature type="binding site" evidence="9">
    <location>
        <begin position="14"/>
        <end position="19"/>
    </location>
    <ligand>
        <name>ATP</name>
        <dbReference type="ChEBI" id="CHEBI:30616"/>
    </ligand>
</feature>
<sequence length="552" mass="60974">MTPLIFVTGGVVSSLGKGIAAASLAAILEARGLRVTMMKLDPYINVDPGTMSPFQHGEVYVTDDGAETDLDLGHYERYLRTRLSRKNSITTGRIYDNVIRKERRGDYLGGTVQVIPHITDEIKRCIIEATEGYDVALVEIGGTVGDIESLPFLEAIRQIRSERGPEGALFMHLTLVPWIAAAGELKTKPTQHSVKELRSIGIQPDVLLCRSEQPLPDSERRKIALFTNVPERAVISAVDLDNIYKMPRRFHEQGLDAIVLDRLRIQAGPANLAEWDEVVDASEHPVDEVRIAVVGKYIDHQDAYKSVAEALKHGGLRQRTKVKLVWLESSDIEREGTAALDGIDGILVPGGFGDRGFEGKVLTAQYAREHGIPYFGICYGMQAAVVDTARHLAGLDGANSTENDKASPHPVIGLITEWRTASGELERRDEGSDLGGTMRLGLQEQRLKPGTLARELYGKDVVGERHRHRYEFNNRYRTQLEDAGLVISAKSMDDLLVEMVELPRSTHPWFLACQAHPEFLSTPRDGHPLFVGFIRAAREAKAGGKLLKEASA</sequence>
<evidence type="ECO:0000259" key="11">
    <source>
        <dbReference type="Pfam" id="PF06418"/>
    </source>
</evidence>
<feature type="binding site" evidence="9">
    <location>
        <position position="222"/>
    </location>
    <ligand>
        <name>CTP</name>
        <dbReference type="ChEBI" id="CHEBI:37563"/>
        <note>allosteric inhibitor</note>
    </ligand>
</feature>
<proteinExistence type="inferred from homology"/>
<reference evidence="13" key="1">
    <citation type="journal article" date="2019" name="Int. J. Syst. Evol. Microbiol.">
        <title>The Global Catalogue of Microorganisms (GCM) 10K type strain sequencing project: providing services to taxonomists for standard genome sequencing and annotation.</title>
        <authorList>
            <consortium name="The Broad Institute Genomics Platform"/>
            <consortium name="The Broad Institute Genome Sequencing Center for Infectious Disease"/>
            <person name="Wu L."/>
            <person name="Ma J."/>
        </authorList>
    </citation>
    <scope>NUCLEOTIDE SEQUENCE [LARGE SCALE GENOMIC DNA]</scope>
    <source>
        <strain evidence="13">KCTC 42875</strain>
    </source>
</reference>
<feature type="domain" description="CTP synthase N-terminal" evidence="11">
    <location>
        <begin position="5"/>
        <end position="265"/>
    </location>
</feature>
<feature type="active site" evidence="9">
    <location>
        <position position="518"/>
    </location>
</feature>
<dbReference type="CDD" id="cd01746">
    <property type="entry name" value="GATase1_CTP_Synthase"/>
    <property type="match status" value="1"/>
</dbReference>
<feature type="binding site" evidence="9">
    <location>
        <begin position="186"/>
        <end position="191"/>
    </location>
    <ligand>
        <name>UTP</name>
        <dbReference type="ChEBI" id="CHEBI:46398"/>
    </ligand>
</feature>
<feature type="active site" evidence="9">
    <location>
        <position position="516"/>
    </location>
</feature>
<keyword evidence="9" id="KW-0479">Metal-binding</keyword>
<feature type="active site" description="Nucleophile; for glutamine hydrolysis" evidence="9">
    <location>
        <position position="378"/>
    </location>
</feature>
<keyword evidence="9" id="KW-0460">Magnesium</keyword>
<dbReference type="CDD" id="cd03113">
    <property type="entry name" value="CTPS_N"/>
    <property type="match status" value="1"/>
</dbReference>
<name>A0ABV7RQX3_9GAMM</name>